<dbReference type="RefSeq" id="WP_377390433.1">
    <property type="nucleotide sequence ID" value="NZ_JBHUIX010000011.1"/>
</dbReference>
<evidence type="ECO:0000313" key="2">
    <source>
        <dbReference type="Proteomes" id="UP001597413"/>
    </source>
</evidence>
<protein>
    <submittedName>
        <fullName evidence="1">Uncharacterized protein</fullName>
    </submittedName>
</protein>
<accession>A0ABW5A9L9</accession>
<sequence length="155" mass="16908">MSDPKGCACRHIERAKAPACDDLSGQVLQILRLQIQSQILPQRRGWQRGLRLASALWGAEKGPQVFAAIAAMLDEMGRARQSIFRISNPDCPGCAATMTAHETLIVQCFRLLQSGAQDKAKRCAFLLCEANPCAVFLAMTERLVTLVPAASSEPR</sequence>
<organism evidence="1 2">
    <name type="scientific">Rhodobacter lacus</name>
    <dbReference type="NCBI Taxonomy" id="1641972"/>
    <lineage>
        <taxon>Bacteria</taxon>
        <taxon>Pseudomonadati</taxon>
        <taxon>Pseudomonadota</taxon>
        <taxon>Alphaproteobacteria</taxon>
        <taxon>Rhodobacterales</taxon>
        <taxon>Rhodobacter group</taxon>
        <taxon>Rhodobacter</taxon>
    </lineage>
</organism>
<keyword evidence="2" id="KW-1185">Reference proteome</keyword>
<dbReference type="Proteomes" id="UP001597413">
    <property type="component" value="Unassembled WGS sequence"/>
</dbReference>
<evidence type="ECO:0000313" key="1">
    <source>
        <dbReference type="EMBL" id="MFD2174715.1"/>
    </source>
</evidence>
<gene>
    <name evidence="1" type="ORF">ACFSM0_11475</name>
</gene>
<name>A0ABW5A9L9_9RHOB</name>
<reference evidence="2" key="1">
    <citation type="journal article" date="2019" name="Int. J. Syst. Evol. Microbiol.">
        <title>The Global Catalogue of Microorganisms (GCM) 10K type strain sequencing project: providing services to taxonomists for standard genome sequencing and annotation.</title>
        <authorList>
            <consortium name="The Broad Institute Genomics Platform"/>
            <consortium name="The Broad Institute Genome Sequencing Center for Infectious Disease"/>
            <person name="Wu L."/>
            <person name="Ma J."/>
        </authorList>
    </citation>
    <scope>NUCLEOTIDE SEQUENCE [LARGE SCALE GENOMIC DNA]</scope>
    <source>
        <strain evidence="2">CCUG 55131</strain>
    </source>
</reference>
<comment type="caution">
    <text evidence="1">The sequence shown here is derived from an EMBL/GenBank/DDBJ whole genome shotgun (WGS) entry which is preliminary data.</text>
</comment>
<proteinExistence type="predicted"/>
<dbReference type="EMBL" id="JBHUIX010000011">
    <property type="protein sequence ID" value="MFD2174715.1"/>
    <property type="molecule type" value="Genomic_DNA"/>
</dbReference>